<dbReference type="Pfam" id="PF06114">
    <property type="entry name" value="Peptidase_M78"/>
    <property type="match status" value="1"/>
</dbReference>
<proteinExistence type="predicted"/>
<dbReference type="EMBL" id="AP019810">
    <property type="protein sequence ID" value="BBM14946.1"/>
    <property type="molecule type" value="Genomic_DNA"/>
</dbReference>
<evidence type="ECO:0000313" key="2">
    <source>
        <dbReference type="EMBL" id="BBM14946.1"/>
    </source>
</evidence>
<dbReference type="Gene3D" id="1.10.10.2910">
    <property type="match status" value="1"/>
</dbReference>
<gene>
    <name evidence="2" type="ORF">EM151A_1754</name>
</gene>
<organism evidence="2 3">
    <name type="scientific">Enterococcus mundtii</name>
    <dbReference type="NCBI Taxonomy" id="53346"/>
    <lineage>
        <taxon>Bacteria</taxon>
        <taxon>Bacillati</taxon>
        <taxon>Bacillota</taxon>
        <taxon>Bacilli</taxon>
        <taxon>Lactobacillales</taxon>
        <taxon>Enterococcaceae</taxon>
        <taxon>Enterococcus</taxon>
    </lineage>
</organism>
<dbReference type="RefSeq" id="WP_178946580.1">
    <property type="nucleotide sequence ID" value="NZ_AP019810.1"/>
</dbReference>
<evidence type="ECO:0000259" key="1">
    <source>
        <dbReference type="Pfam" id="PF06114"/>
    </source>
</evidence>
<dbReference type="AlphaFoldDB" id="A0AAI8WB14"/>
<sequence length="142" mass="16828">MSVYLNSEFEKIIRKYQPSNVYQLVKDAKCKLLYADLDFETGGCTQTNNRCHTIIVNRNWPEHYQQFVILHEFSHIQLHGGASTPFYRTLGLDKFISKMEYEANYLAVQLILHLQDQSIIGDLNKYELLDYMGLPYELYRYM</sequence>
<dbReference type="Proteomes" id="UP000509460">
    <property type="component" value="Chromosome"/>
</dbReference>
<accession>A0AAI8WB14</accession>
<name>A0AAI8WB14_ENTMU</name>
<feature type="domain" description="IrrE N-terminal-like" evidence="1">
    <location>
        <begin position="27"/>
        <end position="114"/>
    </location>
</feature>
<protein>
    <recommendedName>
        <fullName evidence="1">IrrE N-terminal-like domain-containing protein</fullName>
    </recommendedName>
</protein>
<reference evidence="2 3" key="1">
    <citation type="submission" date="2019-07" db="EMBL/GenBank/DDBJ databases">
        <title>antibiotic susceptibility of plant-derived lactic acid bacteria.</title>
        <authorList>
            <person name="Sugiyama M."/>
            <person name="Noda M."/>
        </authorList>
    </citation>
    <scope>NUCLEOTIDE SEQUENCE [LARGE SCALE GENOMIC DNA]</scope>
    <source>
        <strain evidence="2 3">15-1A</strain>
    </source>
</reference>
<evidence type="ECO:0000313" key="3">
    <source>
        <dbReference type="Proteomes" id="UP000509460"/>
    </source>
</evidence>
<dbReference type="InterPro" id="IPR010359">
    <property type="entry name" value="IrrE_HExxH"/>
</dbReference>